<gene>
    <name evidence="1" type="ORF">METZ01_LOCUS364619</name>
</gene>
<reference evidence="1" key="1">
    <citation type="submission" date="2018-05" db="EMBL/GenBank/DDBJ databases">
        <authorList>
            <person name="Lanie J.A."/>
            <person name="Ng W.-L."/>
            <person name="Kazmierczak K.M."/>
            <person name="Andrzejewski T.M."/>
            <person name="Davidsen T.M."/>
            <person name="Wayne K.J."/>
            <person name="Tettelin H."/>
            <person name="Glass J.I."/>
            <person name="Rusch D."/>
            <person name="Podicherti R."/>
            <person name="Tsui H.-C.T."/>
            <person name="Winkler M.E."/>
        </authorList>
    </citation>
    <scope>NUCLEOTIDE SEQUENCE</scope>
</reference>
<organism evidence="1">
    <name type="scientific">marine metagenome</name>
    <dbReference type="NCBI Taxonomy" id="408172"/>
    <lineage>
        <taxon>unclassified sequences</taxon>
        <taxon>metagenomes</taxon>
        <taxon>ecological metagenomes</taxon>
    </lineage>
</organism>
<sequence length="47" mass="4960">MNTIPIIDIQQALKDEPTFIVDGLPIVLDPTHTNISIDVSGGADSAL</sequence>
<protein>
    <submittedName>
        <fullName evidence="1">Uncharacterized protein</fullName>
    </submittedName>
</protein>
<dbReference type="AlphaFoldDB" id="A0A382SQK1"/>
<dbReference type="EMBL" id="UINC01130603">
    <property type="protein sequence ID" value="SVD11765.1"/>
    <property type="molecule type" value="Genomic_DNA"/>
</dbReference>
<proteinExistence type="predicted"/>
<evidence type="ECO:0000313" key="1">
    <source>
        <dbReference type="EMBL" id="SVD11765.1"/>
    </source>
</evidence>
<name>A0A382SQK1_9ZZZZ</name>
<accession>A0A382SQK1</accession>
<feature type="non-terminal residue" evidence="1">
    <location>
        <position position="47"/>
    </location>
</feature>